<keyword evidence="3" id="KW-0456">Lyase</keyword>
<dbReference type="eggNOG" id="COG0498">
    <property type="taxonomic scope" value="Bacteria"/>
</dbReference>
<dbReference type="InterPro" id="IPR036052">
    <property type="entry name" value="TrpB-like_PALP_sf"/>
</dbReference>
<name>C1A8T1_GEMAT</name>
<reference evidence="6" key="1">
    <citation type="submission" date="2006-03" db="EMBL/GenBank/DDBJ databases">
        <title>Complete genome sequence of Gemmatimonas aurantiaca T-27 that represents a novel phylum Gemmatimonadetes.</title>
        <authorList>
            <person name="Takasaki K."/>
            <person name="Ichikawa N."/>
            <person name="Miura H."/>
            <person name="Matsushita S."/>
            <person name="Watanabe Y."/>
            <person name="Oguchi A."/>
            <person name="Ankai A."/>
            <person name="Yashiro I."/>
            <person name="Takahashi M."/>
            <person name="Terui Y."/>
            <person name="Fukui S."/>
            <person name="Yokoyama H."/>
            <person name="Tanikawa S."/>
            <person name="Hanada S."/>
            <person name="Kamagata Y."/>
            <person name="Fujita N."/>
        </authorList>
    </citation>
    <scope>NUCLEOTIDE SEQUENCE [LARGE SCALE GENOMIC DNA]</scope>
    <source>
        <strain evidence="6">T-27 / DSM 14586 / JCM 11422 / NBRC 100505</strain>
    </source>
</reference>
<dbReference type="GO" id="GO:0003941">
    <property type="term" value="F:L-serine ammonia-lyase activity"/>
    <property type="evidence" value="ECO:0007669"/>
    <property type="project" value="TreeGrafter"/>
</dbReference>
<dbReference type="PANTHER" id="PTHR48078">
    <property type="entry name" value="THREONINE DEHYDRATASE, MITOCHONDRIAL-RELATED"/>
    <property type="match status" value="1"/>
</dbReference>
<evidence type="ECO:0000256" key="2">
    <source>
        <dbReference type="ARBA" id="ARBA00022898"/>
    </source>
</evidence>
<keyword evidence="6" id="KW-1185">Reference proteome</keyword>
<dbReference type="InterPro" id="IPR001926">
    <property type="entry name" value="TrpB-like_PALP"/>
</dbReference>
<dbReference type="OrthoDB" id="9778118at2"/>
<dbReference type="Gene3D" id="3.40.50.1100">
    <property type="match status" value="2"/>
</dbReference>
<evidence type="ECO:0000256" key="3">
    <source>
        <dbReference type="ARBA" id="ARBA00023239"/>
    </source>
</evidence>
<comment type="cofactor">
    <cofactor evidence="1">
        <name>pyridoxal 5'-phosphate</name>
        <dbReference type="ChEBI" id="CHEBI:597326"/>
    </cofactor>
</comment>
<dbReference type="Pfam" id="PF00291">
    <property type="entry name" value="PALP"/>
    <property type="match status" value="1"/>
</dbReference>
<dbReference type="GO" id="GO:0006567">
    <property type="term" value="P:L-threonine catabolic process"/>
    <property type="evidence" value="ECO:0007669"/>
    <property type="project" value="TreeGrafter"/>
</dbReference>
<dbReference type="AlphaFoldDB" id="C1A8T1"/>
<feature type="domain" description="Tryptophan synthase beta chain-like PALP" evidence="4">
    <location>
        <begin position="67"/>
        <end position="374"/>
    </location>
</feature>
<dbReference type="InterPro" id="IPR050147">
    <property type="entry name" value="Ser/Thr_Dehydratase"/>
</dbReference>
<evidence type="ECO:0000259" key="4">
    <source>
        <dbReference type="Pfam" id="PF00291"/>
    </source>
</evidence>
<dbReference type="NCBIfam" id="NF006050">
    <property type="entry name" value="PRK08197.1"/>
    <property type="match status" value="1"/>
</dbReference>
<dbReference type="PANTHER" id="PTHR48078:SF6">
    <property type="entry name" value="L-THREONINE DEHYDRATASE CATABOLIC TDCB"/>
    <property type="match status" value="1"/>
</dbReference>
<dbReference type="KEGG" id="gau:GAU_1599"/>
<protein>
    <submittedName>
        <fullName evidence="5">Putative threonine synthase</fullName>
    </submittedName>
</protein>
<gene>
    <name evidence="5" type="ordered locus">GAU_1599</name>
</gene>
<dbReference type="STRING" id="379066.GAU_1599"/>
<dbReference type="EMBL" id="AP009153">
    <property type="protein sequence ID" value="BAH38641.1"/>
    <property type="molecule type" value="Genomic_DNA"/>
</dbReference>
<dbReference type="GO" id="GO:0004794">
    <property type="term" value="F:threonine deaminase activity"/>
    <property type="evidence" value="ECO:0007669"/>
    <property type="project" value="TreeGrafter"/>
</dbReference>
<dbReference type="GO" id="GO:0006565">
    <property type="term" value="P:L-serine catabolic process"/>
    <property type="evidence" value="ECO:0007669"/>
    <property type="project" value="TreeGrafter"/>
</dbReference>
<organism evidence="5 6">
    <name type="scientific">Gemmatimonas aurantiaca (strain DSM 14586 / JCM 11422 / NBRC 100505 / T-27)</name>
    <dbReference type="NCBI Taxonomy" id="379066"/>
    <lineage>
        <taxon>Bacteria</taxon>
        <taxon>Pseudomonadati</taxon>
        <taxon>Gemmatimonadota</taxon>
        <taxon>Gemmatimonadia</taxon>
        <taxon>Gemmatimonadales</taxon>
        <taxon>Gemmatimonadaceae</taxon>
        <taxon>Gemmatimonas</taxon>
    </lineage>
</organism>
<dbReference type="RefSeq" id="WP_012683088.1">
    <property type="nucleotide sequence ID" value="NC_012489.1"/>
</dbReference>
<dbReference type="GO" id="GO:0009097">
    <property type="term" value="P:isoleucine biosynthetic process"/>
    <property type="evidence" value="ECO:0007669"/>
    <property type="project" value="TreeGrafter"/>
</dbReference>
<keyword evidence="2" id="KW-0663">Pyridoxal phosphate</keyword>
<evidence type="ECO:0000313" key="6">
    <source>
        <dbReference type="Proteomes" id="UP000002209"/>
    </source>
</evidence>
<accession>C1A8T1</accession>
<dbReference type="PROSITE" id="PS00165">
    <property type="entry name" value="DEHYDRATASE_SER_THR"/>
    <property type="match status" value="1"/>
</dbReference>
<dbReference type="SUPFAM" id="SSF53686">
    <property type="entry name" value="Tryptophan synthase beta subunit-like PLP-dependent enzymes"/>
    <property type="match status" value="1"/>
</dbReference>
<sequence>MSAPTWSLQCSACGTSASVENASVCQACHQPLFATYDPVAAGTPLGSRWDMWRYAPFLPLLEGEIPVSLGEGLTPLIESPTLAAAVGVRRLWIKDEAQNPTGSFKARGMSAAVTRARAARVPGLVVPTAGNAGAALAAYGAAAGVPVRVYAPATTPRPILDTIEVMGAELIRIDGHIGDAGKLALAFAAESGYVPISTLREPYRVEGMKTMGFELVEQLGWRVPDVVVYPTGGGEGTVGIWKAINELVSSGWLPGETRQPRYLVAQAEGCAPIARAFAAGTEKADPWVDPVTHAAGLRVPSPLGDRLLLRVMRETDGLAGTASEDAIREWTRTLAVKTGIDAAPEGGCGLSVLRDAVASGAVQGDAEVVLFNTGSGASYRV</sequence>
<evidence type="ECO:0000256" key="1">
    <source>
        <dbReference type="ARBA" id="ARBA00001933"/>
    </source>
</evidence>
<proteinExistence type="predicted"/>
<dbReference type="Proteomes" id="UP000002209">
    <property type="component" value="Chromosome"/>
</dbReference>
<dbReference type="InterPro" id="IPR000634">
    <property type="entry name" value="Ser/Thr_deHydtase_PyrdxlP-BS"/>
</dbReference>
<dbReference type="GO" id="GO:0030170">
    <property type="term" value="F:pyridoxal phosphate binding"/>
    <property type="evidence" value="ECO:0007669"/>
    <property type="project" value="InterPro"/>
</dbReference>
<dbReference type="HOGENOM" id="CLU_028142_4_1_0"/>
<evidence type="ECO:0000313" key="5">
    <source>
        <dbReference type="EMBL" id="BAH38641.1"/>
    </source>
</evidence>